<comment type="similarity">
    <text evidence="2 6">Belongs to the MIP/aquaporin (TC 1.A.8) family.</text>
</comment>
<keyword evidence="3 6" id="KW-0812">Transmembrane</keyword>
<dbReference type="InterPro" id="IPR023271">
    <property type="entry name" value="Aquaporin-like"/>
</dbReference>
<feature type="transmembrane region" description="Helical" evidence="7">
    <location>
        <begin position="20"/>
        <end position="38"/>
    </location>
</feature>
<evidence type="ECO:0000256" key="4">
    <source>
        <dbReference type="ARBA" id="ARBA00022989"/>
    </source>
</evidence>
<feature type="transmembrane region" description="Helical" evidence="7">
    <location>
        <begin position="175"/>
        <end position="196"/>
    </location>
</feature>
<dbReference type="PANTHER" id="PTHR19139">
    <property type="entry name" value="AQUAPORIN TRANSPORTER"/>
    <property type="match status" value="1"/>
</dbReference>
<evidence type="ECO:0000256" key="6">
    <source>
        <dbReference type="RuleBase" id="RU000477"/>
    </source>
</evidence>
<dbReference type="SUPFAM" id="SSF81338">
    <property type="entry name" value="Aquaporin-like"/>
    <property type="match status" value="1"/>
</dbReference>
<feature type="transmembrane region" description="Helical" evidence="7">
    <location>
        <begin position="103"/>
        <end position="124"/>
    </location>
</feature>
<dbReference type="EMBL" id="KL142374">
    <property type="protein sequence ID" value="KDR78678.1"/>
    <property type="molecule type" value="Genomic_DNA"/>
</dbReference>
<feature type="transmembrane region" description="Helical" evidence="7">
    <location>
        <begin position="216"/>
        <end position="236"/>
    </location>
</feature>
<dbReference type="Pfam" id="PF00230">
    <property type="entry name" value="MIP"/>
    <property type="match status" value="1"/>
</dbReference>
<evidence type="ECO:0000256" key="3">
    <source>
        <dbReference type="ARBA" id="ARBA00022692"/>
    </source>
</evidence>
<evidence type="ECO:0000256" key="1">
    <source>
        <dbReference type="ARBA" id="ARBA00004141"/>
    </source>
</evidence>
<dbReference type="STRING" id="685588.A0A067TI69"/>
<keyword evidence="9" id="KW-1185">Reference proteome</keyword>
<accession>A0A067TI69</accession>
<dbReference type="InterPro" id="IPR000425">
    <property type="entry name" value="MIP"/>
</dbReference>
<dbReference type="OrthoDB" id="3222at2759"/>
<protein>
    <recommendedName>
        <fullName evidence="10">Aquaporin</fullName>
    </recommendedName>
</protein>
<keyword evidence="4 7" id="KW-1133">Transmembrane helix</keyword>
<evidence type="ECO:0000256" key="2">
    <source>
        <dbReference type="ARBA" id="ARBA00006175"/>
    </source>
</evidence>
<keyword evidence="6" id="KW-0813">Transport</keyword>
<sequence>MKKFGWPSLFNSFRDDCAAAAFEFVGTAFFLLFGLGGIQAAASESIATGTQSSGVEQVLYISTCMGMSLLVSAWLFFRVTGGLFNPNVSLALLLVGSLRPVRFVLYCIAQLAGAIAASALILSLTSAPLSVNTFLQQGTNRAQGVFIEMFITAALVISVLMLAAEKHQATPFAPIGIGLTLFACHLFAVFYTGAAMNTARAFGPAVVSGFPVPNHWVYWLGPFLGSLLGAGFYAILKQYVSIICASNLDSWLIHR</sequence>
<proteinExistence type="inferred from homology"/>
<dbReference type="InterPro" id="IPR034294">
    <property type="entry name" value="Aquaporin_transptr"/>
</dbReference>
<dbReference type="AlphaFoldDB" id="A0A067TI69"/>
<evidence type="ECO:0000313" key="9">
    <source>
        <dbReference type="Proteomes" id="UP000027222"/>
    </source>
</evidence>
<evidence type="ECO:0000256" key="5">
    <source>
        <dbReference type="ARBA" id="ARBA00023136"/>
    </source>
</evidence>
<name>A0A067TI69_GALM3</name>
<organism evidence="8 9">
    <name type="scientific">Galerina marginata (strain CBS 339.88)</name>
    <dbReference type="NCBI Taxonomy" id="685588"/>
    <lineage>
        <taxon>Eukaryota</taxon>
        <taxon>Fungi</taxon>
        <taxon>Dikarya</taxon>
        <taxon>Basidiomycota</taxon>
        <taxon>Agaricomycotina</taxon>
        <taxon>Agaricomycetes</taxon>
        <taxon>Agaricomycetidae</taxon>
        <taxon>Agaricales</taxon>
        <taxon>Agaricineae</taxon>
        <taxon>Strophariaceae</taxon>
        <taxon>Galerina</taxon>
    </lineage>
</organism>
<dbReference type="PRINTS" id="PR00783">
    <property type="entry name" value="MINTRINSICP"/>
</dbReference>
<keyword evidence="5 7" id="KW-0472">Membrane</keyword>
<dbReference type="GO" id="GO:0015250">
    <property type="term" value="F:water channel activity"/>
    <property type="evidence" value="ECO:0007669"/>
    <property type="project" value="TreeGrafter"/>
</dbReference>
<reference evidence="9" key="1">
    <citation type="journal article" date="2014" name="Proc. Natl. Acad. Sci. U.S.A.">
        <title>Extensive sampling of basidiomycete genomes demonstrates inadequacy of the white-rot/brown-rot paradigm for wood decay fungi.</title>
        <authorList>
            <person name="Riley R."/>
            <person name="Salamov A.A."/>
            <person name="Brown D.W."/>
            <person name="Nagy L.G."/>
            <person name="Floudas D."/>
            <person name="Held B.W."/>
            <person name="Levasseur A."/>
            <person name="Lombard V."/>
            <person name="Morin E."/>
            <person name="Otillar R."/>
            <person name="Lindquist E.A."/>
            <person name="Sun H."/>
            <person name="LaButti K.M."/>
            <person name="Schmutz J."/>
            <person name="Jabbour D."/>
            <person name="Luo H."/>
            <person name="Baker S.E."/>
            <person name="Pisabarro A.G."/>
            <person name="Walton J.D."/>
            <person name="Blanchette R.A."/>
            <person name="Henrissat B."/>
            <person name="Martin F."/>
            <person name="Cullen D."/>
            <person name="Hibbett D.S."/>
            <person name="Grigoriev I.V."/>
        </authorList>
    </citation>
    <scope>NUCLEOTIDE SEQUENCE [LARGE SCALE GENOMIC DNA]</scope>
    <source>
        <strain evidence="9">CBS 339.88</strain>
    </source>
</reference>
<dbReference type="Proteomes" id="UP000027222">
    <property type="component" value="Unassembled WGS sequence"/>
</dbReference>
<dbReference type="GO" id="GO:0005886">
    <property type="term" value="C:plasma membrane"/>
    <property type="evidence" value="ECO:0007669"/>
    <property type="project" value="TreeGrafter"/>
</dbReference>
<evidence type="ECO:0000313" key="8">
    <source>
        <dbReference type="EMBL" id="KDR78678.1"/>
    </source>
</evidence>
<dbReference type="PANTHER" id="PTHR19139:SF199">
    <property type="entry name" value="MIP17260P"/>
    <property type="match status" value="1"/>
</dbReference>
<dbReference type="HOGENOM" id="CLU_020019_1_4_1"/>
<gene>
    <name evidence="8" type="ORF">GALMADRAFT_63834</name>
</gene>
<dbReference type="Gene3D" id="1.20.1080.10">
    <property type="entry name" value="Glycerol uptake facilitator protein"/>
    <property type="match status" value="1"/>
</dbReference>
<evidence type="ECO:0008006" key="10">
    <source>
        <dbReference type="Google" id="ProtNLM"/>
    </source>
</evidence>
<comment type="subcellular location">
    <subcellularLocation>
        <location evidence="1">Membrane</location>
        <topology evidence="1">Multi-pass membrane protein</topology>
    </subcellularLocation>
</comment>
<evidence type="ECO:0000256" key="7">
    <source>
        <dbReference type="SAM" id="Phobius"/>
    </source>
</evidence>
<feature type="transmembrane region" description="Helical" evidence="7">
    <location>
        <begin position="144"/>
        <end position="163"/>
    </location>
</feature>